<dbReference type="NCBIfam" id="TIGR00172">
    <property type="entry name" value="maf"/>
    <property type="match status" value="1"/>
</dbReference>
<dbReference type="PANTHER" id="PTHR43213:SF5">
    <property type="entry name" value="BIFUNCTIONAL DTTP_UTP PYROPHOSPHATASE_METHYLTRANSFERASE PROTEIN-RELATED"/>
    <property type="match status" value="1"/>
</dbReference>
<dbReference type="GO" id="GO:0047429">
    <property type="term" value="F:nucleoside triphosphate diphosphatase activity"/>
    <property type="evidence" value="ECO:0007669"/>
    <property type="project" value="UniProtKB-EC"/>
</dbReference>
<keyword evidence="2 4" id="KW-0378">Hydrolase</keyword>
<evidence type="ECO:0000256" key="3">
    <source>
        <dbReference type="ARBA" id="ARBA00023080"/>
    </source>
</evidence>
<protein>
    <recommendedName>
        <fullName evidence="4">dTTP/UTP pyrophosphatase</fullName>
        <shortName evidence="4">dTTPase/UTPase</shortName>
        <ecNumber evidence="4">3.6.1.9</ecNumber>
    </recommendedName>
    <alternativeName>
        <fullName evidence="4">Nucleoside triphosphate pyrophosphatase</fullName>
    </alternativeName>
    <alternativeName>
        <fullName evidence="4">Nucleotide pyrophosphatase</fullName>
        <shortName evidence="4">Nucleotide PPase</shortName>
    </alternativeName>
</protein>
<comment type="similarity">
    <text evidence="4">Belongs to the Maf family. YhdE subfamily.</text>
</comment>
<proteinExistence type="inferred from homology"/>
<dbReference type="EC" id="3.6.1.9" evidence="4"/>
<comment type="cofactor">
    <cofactor evidence="1 4">
        <name>a divalent metal cation</name>
        <dbReference type="ChEBI" id="CHEBI:60240"/>
    </cofactor>
</comment>
<evidence type="ECO:0000313" key="5">
    <source>
        <dbReference type="EMBL" id="MDD9327621.1"/>
    </source>
</evidence>
<name>A0A9X4E182_9NEIS</name>
<keyword evidence="7" id="KW-1185">Reference proteome</keyword>
<dbReference type="HAMAP" id="MF_00528">
    <property type="entry name" value="Maf"/>
    <property type="match status" value="1"/>
</dbReference>
<gene>
    <name evidence="5" type="ORF">ORY91_001027</name>
    <name evidence="6" type="ORF">V9W64_08755</name>
</gene>
<reference evidence="5" key="1">
    <citation type="submission" date="2022-10" db="EMBL/GenBank/DDBJ databases">
        <authorList>
            <person name="Boutroux M."/>
        </authorList>
    </citation>
    <scope>NUCLEOTIDE SEQUENCE</scope>
    <source>
        <strain evidence="5">51.81</strain>
    </source>
</reference>
<dbReference type="InterPro" id="IPR003697">
    <property type="entry name" value="Maf-like"/>
</dbReference>
<accession>A0A9X4E182</accession>
<keyword evidence="3 4" id="KW-0546">Nucleotide metabolism</keyword>
<reference evidence="6" key="2">
    <citation type="submission" date="2024-02" db="EMBL/GenBank/DDBJ databases">
        <title>Neisseria leonii sp. nov.</title>
        <authorList>
            <person name="Boutroux M."/>
            <person name="Favre-Rochex S."/>
            <person name="Gorgette O."/>
            <person name="Touak G."/>
            <person name="Muhle E."/>
            <person name="Chesneau O."/>
            <person name="Clermont D."/>
            <person name="Rahi P."/>
        </authorList>
    </citation>
    <scope>NUCLEOTIDE SEQUENCE</scope>
    <source>
        <strain evidence="6">51.81</strain>
    </source>
</reference>
<dbReference type="AlphaFoldDB" id="A0A9X4E182"/>
<comment type="function">
    <text evidence="4">Nucleoside triphosphate pyrophosphatase that hydrolyzes dTTP and UTP. May have a dual role in cell division arrest and in preventing the incorporation of modified nucleotides into cellular nucleic acids.</text>
</comment>
<comment type="catalytic activity">
    <reaction evidence="4">
        <text>dTTP + H2O = dTMP + diphosphate + H(+)</text>
        <dbReference type="Rhea" id="RHEA:28534"/>
        <dbReference type="ChEBI" id="CHEBI:15377"/>
        <dbReference type="ChEBI" id="CHEBI:15378"/>
        <dbReference type="ChEBI" id="CHEBI:33019"/>
        <dbReference type="ChEBI" id="CHEBI:37568"/>
        <dbReference type="ChEBI" id="CHEBI:63528"/>
        <dbReference type="EC" id="3.6.1.9"/>
    </reaction>
</comment>
<evidence type="ECO:0000256" key="4">
    <source>
        <dbReference type="HAMAP-Rule" id="MF_00528"/>
    </source>
</evidence>
<evidence type="ECO:0000256" key="2">
    <source>
        <dbReference type="ARBA" id="ARBA00022801"/>
    </source>
</evidence>
<evidence type="ECO:0000313" key="7">
    <source>
        <dbReference type="Proteomes" id="UP001149607"/>
    </source>
</evidence>
<sequence>MPADRPTLCLASASPRRREILESLGFLIERTAADIDETPRPDETAAAYVCRMAREKNAAAYARYQTGLPLLTADTCVALNGKILGKPQHPAEAHEMLTALSGTVHQVHTAVHLHHQGRAYHVLHTSHVRFRTLAEDEIARYIRSGEPLDKAGAYGIQGAAGVWVSSLDGSFTGVMGLPVFETCQLLAEAGIAVPPFAD</sequence>
<dbReference type="EMBL" id="CP146598">
    <property type="protein sequence ID" value="WWY02778.1"/>
    <property type="molecule type" value="Genomic_DNA"/>
</dbReference>
<dbReference type="PANTHER" id="PTHR43213">
    <property type="entry name" value="BIFUNCTIONAL DTTP/UTP PYROPHOSPHATASE/METHYLTRANSFERASE PROTEIN-RELATED"/>
    <property type="match status" value="1"/>
</dbReference>
<comment type="subcellular location">
    <subcellularLocation>
        <location evidence="4">Cytoplasm</location>
    </subcellularLocation>
</comment>
<dbReference type="Proteomes" id="UP001149607">
    <property type="component" value="Chromosome"/>
</dbReference>
<dbReference type="GO" id="GO:0005737">
    <property type="term" value="C:cytoplasm"/>
    <property type="evidence" value="ECO:0007669"/>
    <property type="project" value="UniProtKB-SubCell"/>
</dbReference>
<feature type="site" description="Important for substrate specificity" evidence="4">
    <location>
        <position position="16"/>
    </location>
</feature>
<dbReference type="PIRSF" id="PIRSF006305">
    <property type="entry name" value="Maf"/>
    <property type="match status" value="1"/>
</dbReference>
<dbReference type="SUPFAM" id="SSF52972">
    <property type="entry name" value="ITPase-like"/>
    <property type="match status" value="1"/>
</dbReference>
<dbReference type="Pfam" id="PF02545">
    <property type="entry name" value="Maf"/>
    <property type="match status" value="1"/>
</dbReference>
<feature type="active site" description="Proton acceptor" evidence="4">
    <location>
        <position position="74"/>
    </location>
</feature>
<dbReference type="GO" id="GO:0009117">
    <property type="term" value="P:nucleotide metabolic process"/>
    <property type="evidence" value="ECO:0007669"/>
    <property type="project" value="UniProtKB-KW"/>
</dbReference>
<feature type="site" description="Important for substrate specificity" evidence="4">
    <location>
        <position position="157"/>
    </location>
</feature>
<dbReference type="CDD" id="cd00555">
    <property type="entry name" value="Maf"/>
    <property type="match status" value="1"/>
</dbReference>
<dbReference type="Gene3D" id="3.90.950.10">
    <property type="match status" value="1"/>
</dbReference>
<organism evidence="5">
    <name type="scientific">Neisseria leonii</name>
    <dbReference type="NCBI Taxonomy" id="2995413"/>
    <lineage>
        <taxon>Bacteria</taxon>
        <taxon>Pseudomonadati</taxon>
        <taxon>Pseudomonadota</taxon>
        <taxon>Betaproteobacteria</taxon>
        <taxon>Neisseriales</taxon>
        <taxon>Neisseriaceae</taxon>
        <taxon>Neisseria</taxon>
    </lineage>
</organism>
<feature type="site" description="Important for substrate specificity" evidence="4">
    <location>
        <position position="75"/>
    </location>
</feature>
<comment type="caution">
    <text evidence="4">Lacks conserved residue(s) required for the propagation of feature annotation.</text>
</comment>
<dbReference type="EMBL" id="JAPQFL010000002">
    <property type="protein sequence ID" value="MDD9327621.1"/>
    <property type="molecule type" value="Genomic_DNA"/>
</dbReference>
<dbReference type="RefSeq" id="WP_274584856.1">
    <property type="nucleotide sequence ID" value="NZ_CP145811.1"/>
</dbReference>
<keyword evidence="4" id="KW-0963">Cytoplasm</keyword>
<comment type="catalytic activity">
    <reaction evidence="4">
        <text>UTP + H2O = UMP + diphosphate + H(+)</text>
        <dbReference type="Rhea" id="RHEA:29395"/>
        <dbReference type="ChEBI" id="CHEBI:15377"/>
        <dbReference type="ChEBI" id="CHEBI:15378"/>
        <dbReference type="ChEBI" id="CHEBI:33019"/>
        <dbReference type="ChEBI" id="CHEBI:46398"/>
        <dbReference type="ChEBI" id="CHEBI:57865"/>
        <dbReference type="EC" id="3.6.1.9"/>
    </reaction>
</comment>
<evidence type="ECO:0000256" key="1">
    <source>
        <dbReference type="ARBA" id="ARBA00001968"/>
    </source>
</evidence>
<evidence type="ECO:0000313" key="6">
    <source>
        <dbReference type="EMBL" id="WWY02778.1"/>
    </source>
</evidence>
<dbReference type="InterPro" id="IPR029001">
    <property type="entry name" value="ITPase-like_fam"/>
</dbReference>